<evidence type="ECO:0000256" key="8">
    <source>
        <dbReference type="ARBA" id="ARBA00023621"/>
    </source>
</evidence>
<evidence type="ECO:0000256" key="17">
    <source>
        <dbReference type="ARBA" id="ARBA00077379"/>
    </source>
</evidence>
<dbReference type="Pfam" id="PF13193">
    <property type="entry name" value="AMP-binding_C"/>
    <property type="match status" value="1"/>
</dbReference>
<dbReference type="PROSITE" id="PS00455">
    <property type="entry name" value="AMP_BINDING"/>
    <property type="match status" value="1"/>
</dbReference>
<dbReference type="InterPro" id="IPR025110">
    <property type="entry name" value="AMP-bd_C"/>
</dbReference>
<comment type="function">
    <text evidence="14">Catalyzes the conversion of the 17-keto group of estrone, 4- and 5-androstenes and 5-alpha-androstanes into their 17-beta-hydroxyl metabolites and the conversion of the 3-keto group of 3-, 3,17- and 3,20- diketosteroids into their 3-hydroxyl metabolites. Exhibits reductive 3-beta-hydroxysteroid dehydrogenase activity toward 5-beta-androstanes, 5-beta-pregnanes, 4-pregnenes and bile acids. May also reduce endogenous and exogenous alpha-dicarbonyl compounds and xenobiotic alicyclic ketones.</text>
</comment>
<dbReference type="GO" id="GO:0004312">
    <property type="term" value="F:fatty acid synthase activity"/>
    <property type="evidence" value="ECO:0007669"/>
    <property type="project" value="UniProtKB-EC"/>
</dbReference>
<dbReference type="PROSITE" id="PS00061">
    <property type="entry name" value="ADH_SHORT"/>
    <property type="match status" value="1"/>
</dbReference>
<dbReference type="CDD" id="cd05930">
    <property type="entry name" value="A_NRPS"/>
    <property type="match status" value="1"/>
</dbReference>
<protein>
    <recommendedName>
        <fullName evidence="15">Dehydrogenase/reductase SDR family member 11</fullName>
        <ecNumber evidence="8">1.1.1.270</ecNumber>
        <ecNumber evidence="2">2.3.1.85</ecNumber>
    </recommendedName>
    <alternativeName>
        <fullName evidence="16">17-beta-hydroxysteroid dehydrogenase</fullName>
    </alternativeName>
    <alternativeName>
        <fullName evidence="17">3-beta-hydroxysteroid 3-dehydrogenase</fullName>
    </alternativeName>
    <alternativeName>
        <fullName evidence="19">Estradiol 17-beta-dehydrogenase</fullName>
    </alternativeName>
    <alternativeName>
        <fullName evidence="3">Fatty acid synthase</fullName>
    </alternativeName>
    <alternativeName>
        <fullName evidence="18">Short-chain dehydrogenase/reductase family 24C member 1</fullName>
    </alternativeName>
</protein>
<comment type="catalytic activity">
    <reaction evidence="13">
        <text>a 3beta-hydroxysteroid + NADP(+) = a 3-oxosteroid + NADPH + H(+)</text>
        <dbReference type="Rhea" id="RHEA:34787"/>
        <dbReference type="ChEBI" id="CHEBI:15378"/>
        <dbReference type="ChEBI" id="CHEBI:36836"/>
        <dbReference type="ChEBI" id="CHEBI:47788"/>
        <dbReference type="ChEBI" id="CHEBI:57783"/>
        <dbReference type="ChEBI" id="CHEBI:58349"/>
        <dbReference type="EC" id="1.1.1.270"/>
    </reaction>
</comment>
<evidence type="ECO:0000256" key="6">
    <source>
        <dbReference type="ARBA" id="ARBA00023002"/>
    </source>
</evidence>
<evidence type="ECO:0000256" key="13">
    <source>
        <dbReference type="ARBA" id="ARBA00052853"/>
    </source>
</evidence>
<evidence type="ECO:0000259" key="20">
    <source>
        <dbReference type="PROSITE" id="PS50075"/>
    </source>
</evidence>
<dbReference type="Pfam" id="PF00550">
    <property type="entry name" value="PP-binding"/>
    <property type="match status" value="1"/>
</dbReference>
<name>A0A6F9DAC6_9ASCI</name>
<evidence type="ECO:0000256" key="1">
    <source>
        <dbReference type="ARBA" id="ARBA00006432"/>
    </source>
</evidence>
<dbReference type="Pfam" id="PF00106">
    <property type="entry name" value="adh_short"/>
    <property type="match status" value="1"/>
</dbReference>
<comment type="similarity">
    <text evidence="1">Belongs to the ATP-dependent AMP-binding enzyme family.</text>
</comment>
<dbReference type="GO" id="GO:0006629">
    <property type="term" value="P:lipid metabolic process"/>
    <property type="evidence" value="ECO:0007669"/>
    <property type="project" value="UniProtKB-KW"/>
</dbReference>
<keyword evidence="5" id="KW-0597">Phosphoprotein</keyword>
<dbReference type="PIRSF" id="PIRSF001617">
    <property type="entry name" value="Alpha-AR"/>
    <property type="match status" value="1"/>
</dbReference>
<evidence type="ECO:0000256" key="11">
    <source>
        <dbReference type="ARBA" id="ARBA00048022"/>
    </source>
</evidence>
<comment type="catalytic activity">
    <reaction evidence="11">
        <text>17beta-estradiol + NAD(+) = estrone + NADH + H(+)</text>
        <dbReference type="Rhea" id="RHEA:24612"/>
        <dbReference type="ChEBI" id="CHEBI:15378"/>
        <dbReference type="ChEBI" id="CHEBI:16469"/>
        <dbReference type="ChEBI" id="CHEBI:17263"/>
        <dbReference type="ChEBI" id="CHEBI:57540"/>
        <dbReference type="ChEBI" id="CHEBI:57945"/>
        <dbReference type="EC" id="1.1.1.62"/>
    </reaction>
</comment>
<dbReference type="InterPro" id="IPR009081">
    <property type="entry name" value="PP-bd_ACP"/>
</dbReference>
<dbReference type="Gene3D" id="3.40.50.720">
    <property type="entry name" value="NAD(P)-binding Rossmann-like Domain"/>
    <property type="match status" value="2"/>
</dbReference>
<feature type="domain" description="Carrier" evidence="20">
    <location>
        <begin position="561"/>
        <end position="636"/>
    </location>
</feature>
<dbReference type="InterPro" id="IPR036291">
    <property type="entry name" value="NAD(P)-bd_dom_sf"/>
</dbReference>
<dbReference type="Gene3D" id="3.30.300.30">
    <property type="match status" value="1"/>
</dbReference>
<dbReference type="PANTHER" id="PTHR44845:SF6">
    <property type="entry name" value="BETA-ALANINE-ACTIVATING ENZYME"/>
    <property type="match status" value="1"/>
</dbReference>
<gene>
    <name evidence="21" type="primary">Dhrs4-001</name>
</gene>
<comment type="pathway">
    <text evidence="9">Steroid biosynthesis; estrogen biosynthesis.</text>
</comment>
<dbReference type="PANTHER" id="PTHR44845">
    <property type="entry name" value="CARRIER DOMAIN-CONTAINING PROTEIN"/>
    <property type="match status" value="1"/>
</dbReference>
<dbReference type="InterPro" id="IPR020845">
    <property type="entry name" value="AMP-binding_CS"/>
</dbReference>
<dbReference type="PROSITE" id="PS50075">
    <property type="entry name" value="CARRIER"/>
    <property type="match status" value="1"/>
</dbReference>
<dbReference type="InterPro" id="IPR002347">
    <property type="entry name" value="SDR_fam"/>
</dbReference>
<proteinExistence type="evidence at transcript level"/>
<dbReference type="InterPro" id="IPR006162">
    <property type="entry name" value="Ppantetheine_attach_site"/>
</dbReference>
<dbReference type="InterPro" id="IPR029058">
    <property type="entry name" value="AB_hydrolase_fold"/>
</dbReference>
<comment type="catalytic activity">
    <reaction evidence="12">
        <text>17beta-estradiol + NADP(+) = estrone + NADPH + H(+)</text>
        <dbReference type="Rhea" id="RHEA:24616"/>
        <dbReference type="ChEBI" id="CHEBI:15378"/>
        <dbReference type="ChEBI" id="CHEBI:16469"/>
        <dbReference type="ChEBI" id="CHEBI:17263"/>
        <dbReference type="ChEBI" id="CHEBI:57783"/>
        <dbReference type="ChEBI" id="CHEBI:58349"/>
        <dbReference type="EC" id="1.1.1.62"/>
    </reaction>
</comment>
<evidence type="ECO:0000256" key="7">
    <source>
        <dbReference type="ARBA" id="ARBA00023098"/>
    </source>
</evidence>
<dbReference type="Gene3D" id="3.40.50.1820">
    <property type="entry name" value="alpha/beta hydrolase"/>
    <property type="match status" value="1"/>
</dbReference>
<dbReference type="InterPro" id="IPR013120">
    <property type="entry name" value="FAR_NAD-bd"/>
</dbReference>
<organism evidence="21">
    <name type="scientific">Phallusia mammillata</name>
    <dbReference type="NCBI Taxonomy" id="59560"/>
    <lineage>
        <taxon>Eukaryota</taxon>
        <taxon>Metazoa</taxon>
        <taxon>Chordata</taxon>
        <taxon>Tunicata</taxon>
        <taxon>Ascidiacea</taxon>
        <taxon>Phlebobranchia</taxon>
        <taxon>Ascidiidae</taxon>
        <taxon>Phallusia</taxon>
    </lineage>
</organism>
<evidence type="ECO:0000256" key="18">
    <source>
        <dbReference type="ARBA" id="ARBA00078009"/>
    </source>
</evidence>
<evidence type="ECO:0000256" key="12">
    <source>
        <dbReference type="ARBA" id="ARBA00048906"/>
    </source>
</evidence>
<dbReference type="PRINTS" id="PR00081">
    <property type="entry name" value="GDHRDH"/>
</dbReference>
<dbReference type="GO" id="GO:0004303">
    <property type="term" value="F:estradiol 17-beta-dehydrogenase [NAD(P)+] activity"/>
    <property type="evidence" value="ECO:0007669"/>
    <property type="project" value="UniProtKB-EC"/>
</dbReference>
<dbReference type="FunFam" id="3.40.50.720:FF:000047">
    <property type="entry name" value="NADP-dependent L-serine/L-allo-threonine dehydrogenase"/>
    <property type="match status" value="1"/>
</dbReference>
<evidence type="ECO:0000256" key="14">
    <source>
        <dbReference type="ARBA" id="ARBA00054702"/>
    </source>
</evidence>
<evidence type="ECO:0000256" key="3">
    <source>
        <dbReference type="ARBA" id="ARBA00018769"/>
    </source>
</evidence>
<keyword evidence="6" id="KW-0560">Oxidoreductase</keyword>
<dbReference type="EC" id="1.1.1.270" evidence="8"/>
<dbReference type="InterPro" id="IPR000873">
    <property type="entry name" value="AMP-dep_synth/lig_dom"/>
</dbReference>
<dbReference type="SUPFAM" id="SSF47336">
    <property type="entry name" value="ACP-like"/>
    <property type="match status" value="1"/>
</dbReference>
<keyword evidence="7" id="KW-0443">Lipid metabolism</keyword>
<evidence type="ECO:0000256" key="15">
    <source>
        <dbReference type="ARBA" id="ARBA00069606"/>
    </source>
</evidence>
<dbReference type="EMBL" id="LR784500">
    <property type="protein sequence ID" value="CAB3237767.1"/>
    <property type="molecule type" value="mRNA"/>
</dbReference>
<dbReference type="InterPro" id="IPR020806">
    <property type="entry name" value="PKS_PP-bd"/>
</dbReference>
<dbReference type="InterPro" id="IPR020904">
    <property type="entry name" value="Sc_DH/Rdtase_CS"/>
</dbReference>
<dbReference type="SMART" id="SM00823">
    <property type="entry name" value="PKS_PP"/>
    <property type="match status" value="1"/>
</dbReference>
<evidence type="ECO:0000256" key="4">
    <source>
        <dbReference type="ARBA" id="ARBA00022450"/>
    </source>
</evidence>
<sequence>MNKMNGELSADDEMKRYEDNGCLHEMFERQVQKTPNSTAVVDDLGRELTYAQLNKAADTLADHLILCGVVRDSSVGIYMERCMEYVIAYIAILKAGGTYIPLDVSYPDGLLEDIFTDAKPVCVVTNDTMLPKLKDKNQPLVVLNDGWEERLEETNKKAKNEGKDVTRRKVELDDLAYIVYSSGTTGKPKGIMCPHRGAVFSYAWRHLVTPFQEGDRVGCNVFFVWELLRPLLKGYPLYVIPDTSIYDPLLLAKFIKRNSITRMLFTPSLLETVIDAPGINMEDFSSMRLIWFCGEVVTTSLLDRCFAKLPSVKFFNLYSISECHDVSFCDLNKFNLDNQETNGGTKRRKFAPVGKVYSGVHVVILDEDGRVQPVGMPGEIFVGGPTMARGYLNRPEMNKARFINKPEDVDPKVGNKLYRTGDWGLIRSDRNLEICGRCDSMVKIRGYSIEIQAVESALMELSLVNACVVLAVGEEGQDKQLVAYLVPEDGATKKMVRDSLKSKLPFYMIPSYFVFLASIPVLPASGKLDKKALPSIQSRRASQTQLFTPSSALGGADDRSNPISETEEFLEATWRDILQLEFIDVQENFFDLGGHSLLAARLLGKLRERYRSDVTMQVLFANPTIVELAKWIDAGENGNEQKSAATLDLNSEVVTHGVGHVNLDIQLRAFWRSLRFGKSWRARVLLTGSTGFLGAFILRELLMTTKAEVYCLARRLPDKTPKERILQNLEFYQIFKTVVNGDLDLMQLFEKRVHAMTGDVALAELGMSEEDYTFLSYEIDYVIHAAAYVNLVYPYDALKGTNVKGTQNVLLFARTGRIKHVHYISTNAVYPSNKTNCKESPVPHDTALALPNGYSQSKWVAEGILLKGLEQGLPVTIYRIGNISGDSARAAWNPSDFILLVMRASIMTSSFPDVTWDVEMTPVDFVSKCIVKLSQDFRSSVHKIFHVVQPERVTGKWLFEFLRNQCGYELELVAMDEWCRRLENLETTSKVPGHPDVKQMLESITTTRDESLFEYNTTFDQSNLNSVLSTTVGVDAYPSMKTLFRTYISQLVKNEVLPKPPTRKSDLNNMSLKDRVAVVTGATSGIGKAIALRLAEAGAKVCISGRNEARLNEAKSQLDKVHSDNAMFQCDVTKRDQVLNLIKFAETSLGPVDIMVNNAGVMYYTHMSNVMMDDWDEMVDINCKGVTNGVGAVLPGMLKREKGHIVNISSDAGLRGFPGLAVYSGTKFFVEGFSQALRHEVIPKGIKVTCIEPGDVKTNLLSVTKDEDARKQYDGSNSVRILDPDDIGRAVTFVVSQPRHVGINQLLIEPREAPI</sequence>
<dbReference type="InterPro" id="IPR045851">
    <property type="entry name" value="AMP-bd_C_sf"/>
</dbReference>
<evidence type="ECO:0000256" key="2">
    <source>
        <dbReference type="ARBA" id="ARBA00012873"/>
    </source>
</evidence>
<dbReference type="Pfam" id="PF00501">
    <property type="entry name" value="AMP-binding"/>
    <property type="match status" value="1"/>
</dbReference>
<dbReference type="CDD" id="cd05233">
    <property type="entry name" value="SDR_c"/>
    <property type="match status" value="1"/>
</dbReference>
<dbReference type="InterPro" id="IPR010080">
    <property type="entry name" value="Thioester_reductase-like_dom"/>
</dbReference>
<dbReference type="EC" id="2.3.1.85" evidence="2"/>
<comment type="catalytic activity">
    <reaction evidence="10">
        <text>acetyl-CoA + n malonyl-CoA + 2n NADPH + 2n H(+) = a long-chain fatty acid + (n+1) CoA + n CO2 + 2n NADP(+).</text>
        <dbReference type="EC" id="2.3.1.85"/>
    </reaction>
</comment>
<evidence type="ECO:0000256" key="10">
    <source>
        <dbReference type="ARBA" id="ARBA00044883"/>
    </source>
</evidence>
<dbReference type="CDD" id="cd05235">
    <property type="entry name" value="SDR_e1"/>
    <property type="match status" value="1"/>
</dbReference>
<dbReference type="InterPro" id="IPR057326">
    <property type="entry name" value="KR_dom"/>
</dbReference>
<dbReference type="GO" id="GO:0000253">
    <property type="term" value="F:3-beta-hydroxysteroid 3-dehydrogenase (NADP+) activity"/>
    <property type="evidence" value="ECO:0007669"/>
    <property type="project" value="UniProtKB-EC"/>
</dbReference>
<evidence type="ECO:0000256" key="16">
    <source>
        <dbReference type="ARBA" id="ARBA00075978"/>
    </source>
</evidence>
<dbReference type="InterPro" id="IPR036736">
    <property type="entry name" value="ACP-like_sf"/>
</dbReference>
<dbReference type="GO" id="GO:0031177">
    <property type="term" value="F:phosphopantetheine binding"/>
    <property type="evidence" value="ECO:0007669"/>
    <property type="project" value="InterPro"/>
</dbReference>
<dbReference type="PRINTS" id="PR00080">
    <property type="entry name" value="SDRFAMILY"/>
</dbReference>
<accession>A0A6F9DAC6</accession>
<dbReference type="NCBIfam" id="TIGR01746">
    <property type="entry name" value="Thioester-redct"/>
    <property type="match status" value="1"/>
</dbReference>
<dbReference type="InterPro" id="IPR042099">
    <property type="entry name" value="ANL_N_sf"/>
</dbReference>
<dbReference type="SUPFAM" id="SSF56801">
    <property type="entry name" value="Acetyl-CoA synthetase-like"/>
    <property type="match status" value="1"/>
</dbReference>
<evidence type="ECO:0000256" key="5">
    <source>
        <dbReference type="ARBA" id="ARBA00022553"/>
    </source>
</evidence>
<evidence type="ECO:0000256" key="9">
    <source>
        <dbReference type="ARBA" id="ARBA00037929"/>
    </source>
</evidence>
<dbReference type="SMART" id="SM00822">
    <property type="entry name" value="PKS_KR"/>
    <property type="match status" value="1"/>
</dbReference>
<dbReference type="SUPFAM" id="SSF51735">
    <property type="entry name" value="NAD(P)-binding Rossmann-fold domains"/>
    <property type="match status" value="2"/>
</dbReference>
<evidence type="ECO:0000256" key="19">
    <source>
        <dbReference type="ARBA" id="ARBA00078574"/>
    </source>
</evidence>
<reference evidence="21" key="1">
    <citation type="submission" date="2020-04" db="EMBL/GenBank/DDBJ databases">
        <authorList>
            <person name="Neveu A P."/>
        </authorList>
    </citation>
    <scope>NUCLEOTIDE SEQUENCE</scope>
    <source>
        <tissue evidence="21">Whole embryo</tissue>
    </source>
</reference>
<dbReference type="Gene3D" id="3.40.50.12780">
    <property type="entry name" value="N-terminal domain of ligase-like"/>
    <property type="match status" value="1"/>
</dbReference>
<dbReference type="Pfam" id="PF07993">
    <property type="entry name" value="NAD_binding_4"/>
    <property type="match status" value="1"/>
</dbReference>
<evidence type="ECO:0000313" key="21">
    <source>
        <dbReference type="EMBL" id="CAB3237767.1"/>
    </source>
</evidence>
<keyword evidence="4" id="KW-0596">Phosphopantetheine</keyword>
<dbReference type="PROSITE" id="PS00012">
    <property type="entry name" value="PHOSPHOPANTETHEINE"/>
    <property type="match status" value="1"/>
</dbReference>